<dbReference type="InParanoid" id="C5LT53"/>
<feature type="non-terminal residue" evidence="1">
    <location>
        <position position="190"/>
    </location>
</feature>
<dbReference type="EMBL" id="GG685288">
    <property type="protein sequence ID" value="EER00021.1"/>
    <property type="molecule type" value="Genomic_DNA"/>
</dbReference>
<dbReference type="GeneID" id="9049716"/>
<keyword evidence="2" id="KW-1185">Reference proteome</keyword>
<evidence type="ECO:0000313" key="1">
    <source>
        <dbReference type="EMBL" id="EER00021.1"/>
    </source>
</evidence>
<feature type="non-terminal residue" evidence="1">
    <location>
        <position position="1"/>
    </location>
</feature>
<dbReference type="AlphaFoldDB" id="C5LT53"/>
<dbReference type="OrthoDB" id="443441at2759"/>
<protein>
    <recommendedName>
        <fullName evidence="3">Sfi1 spindle body domain-containing protein</fullName>
    </recommendedName>
</protein>
<organism evidence="2">
    <name type="scientific">Perkinsus marinus (strain ATCC 50983 / TXsc)</name>
    <dbReference type="NCBI Taxonomy" id="423536"/>
    <lineage>
        <taxon>Eukaryota</taxon>
        <taxon>Sar</taxon>
        <taxon>Alveolata</taxon>
        <taxon>Perkinsozoa</taxon>
        <taxon>Perkinsea</taxon>
        <taxon>Perkinsida</taxon>
        <taxon>Perkinsidae</taxon>
        <taxon>Perkinsus</taxon>
    </lineage>
</organism>
<dbReference type="Proteomes" id="UP000007800">
    <property type="component" value="Unassembled WGS sequence"/>
</dbReference>
<evidence type="ECO:0000313" key="2">
    <source>
        <dbReference type="Proteomes" id="UP000007800"/>
    </source>
</evidence>
<sequence>VFRAALRKWLVMALNHSCMRHAAKNFRHHRRSSSLRLHCLHWAALSRESLEAGSRLVVGRWLRRWRLGVARRRRSRERSRLAVVQRSSTLAKFALAGWRVHVRETEQIGRVLRIAFDERREIRENSSKLAAHFRSWAELTELVHRRRGTFRTLRVQRDLDVALKVFGAWADCSLTDRRRADLLRRRRGVR</sequence>
<name>C5LT53_PERM5</name>
<proteinExistence type="predicted"/>
<reference evidence="1 2" key="1">
    <citation type="submission" date="2008-07" db="EMBL/GenBank/DDBJ databases">
        <authorList>
            <person name="El-Sayed N."/>
            <person name="Caler E."/>
            <person name="Inman J."/>
            <person name="Amedeo P."/>
            <person name="Hass B."/>
            <person name="Wortman J."/>
        </authorList>
    </citation>
    <scope>NUCLEOTIDE SEQUENCE [LARGE SCALE GENOMIC DNA]</scope>
    <source>
        <strain evidence="2">ATCC 50983 / TXsc</strain>
    </source>
</reference>
<accession>C5LT53</accession>
<evidence type="ECO:0008006" key="3">
    <source>
        <dbReference type="Google" id="ProtNLM"/>
    </source>
</evidence>
<gene>
    <name evidence="1" type="ORF">Pmar_PMAR024497</name>
</gene>
<dbReference type="RefSeq" id="XP_002767303.1">
    <property type="nucleotide sequence ID" value="XM_002767257.1"/>
</dbReference>